<organism evidence="9 10">
    <name type="scientific">Robinsoniella peoriensis</name>
    <dbReference type="NCBI Taxonomy" id="180332"/>
    <lineage>
        <taxon>Bacteria</taxon>
        <taxon>Bacillati</taxon>
        <taxon>Bacillota</taxon>
        <taxon>Clostridia</taxon>
        <taxon>Lachnospirales</taxon>
        <taxon>Lachnospiraceae</taxon>
        <taxon>Robinsoniella</taxon>
    </lineage>
</organism>
<evidence type="ECO:0000256" key="5">
    <source>
        <dbReference type="ARBA" id="ARBA00022723"/>
    </source>
</evidence>
<sequence>MVFYFSGTGNSQLAAKQIAAELSDEMVSINHCLKKGEKKTFRSERPLVFVAPIYAWRIPKVVAQWICATRFEGNQNAYFVLTRGGGTQGNAAAYAAKLCAETGLIYQGLASVQMPENYIALSAAPSESECASIIARAKPVFSKLASQIGQGKPFPKIPVSLVGRFISGPFNPLYYRLYIKDKGFTVSDACVSCGKCAKRCPLNNIDMAEGRPVWKGNCTHCMACICGCPTEAIEYKSISKGKRRYDIMKE</sequence>
<comment type="cofactor">
    <cofactor evidence="1">
        <name>[4Fe-4S] cluster</name>
        <dbReference type="ChEBI" id="CHEBI:49883"/>
    </cofactor>
</comment>
<keyword evidence="7" id="KW-0411">Iron-sulfur</keyword>
<keyword evidence="4" id="KW-0004">4Fe-4S</keyword>
<dbReference type="SUPFAM" id="SSF54862">
    <property type="entry name" value="4Fe-4S ferredoxins"/>
    <property type="match status" value="1"/>
</dbReference>
<dbReference type="InterPro" id="IPR050157">
    <property type="entry name" value="PSI_iron-sulfur_center"/>
</dbReference>
<dbReference type="RefSeq" id="WP_138003208.1">
    <property type="nucleotide sequence ID" value="NZ_QGQD01000068.1"/>
</dbReference>
<evidence type="ECO:0000256" key="4">
    <source>
        <dbReference type="ARBA" id="ARBA00022485"/>
    </source>
</evidence>
<dbReference type="GO" id="GO:0046872">
    <property type="term" value="F:metal ion binding"/>
    <property type="evidence" value="ECO:0007669"/>
    <property type="project" value="UniProtKB-KW"/>
</dbReference>
<evidence type="ECO:0000313" key="10">
    <source>
        <dbReference type="Proteomes" id="UP000306509"/>
    </source>
</evidence>
<evidence type="ECO:0000256" key="1">
    <source>
        <dbReference type="ARBA" id="ARBA00001966"/>
    </source>
</evidence>
<dbReference type="PROSITE" id="PS51379">
    <property type="entry name" value="4FE4S_FER_2"/>
    <property type="match status" value="2"/>
</dbReference>
<comment type="function">
    <text evidence="2">Ferredoxins are iron-sulfur proteins that transfer electrons in a wide variety of metabolic reactions.</text>
</comment>
<dbReference type="Gene3D" id="3.40.50.360">
    <property type="match status" value="1"/>
</dbReference>
<feature type="domain" description="4Fe-4S ferredoxin-type" evidence="8">
    <location>
        <begin position="181"/>
        <end position="210"/>
    </location>
</feature>
<gene>
    <name evidence="9" type="ORF">DSM106044_03587</name>
</gene>
<dbReference type="PROSITE" id="PS00198">
    <property type="entry name" value="4FE4S_FER_1"/>
    <property type="match status" value="1"/>
</dbReference>
<evidence type="ECO:0000259" key="8">
    <source>
        <dbReference type="PROSITE" id="PS51379"/>
    </source>
</evidence>
<dbReference type="InterPro" id="IPR026816">
    <property type="entry name" value="Flavodoxin_dom"/>
</dbReference>
<dbReference type="AlphaFoldDB" id="A0A4U8QCG4"/>
<accession>A0A4U8QCG4</accession>
<dbReference type="EMBL" id="QGQD01000068">
    <property type="protein sequence ID" value="TLC99635.1"/>
    <property type="molecule type" value="Genomic_DNA"/>
</dbReference>
<protein>
    <recommendedName>
        <fullName evidence="3">Ferredoxin</fullName>
    </recommendedName>
</protein>
<dbReference type="InterPro" id="IPR047964">
    <property type="entry name" value="EFR1-like"/>
</dbReference>
<evidence type="ECO:0000313" key="9">
    <source>
        <dbReference type="EMBL" id="TLC99635.1"/>
    </source>
</evidence>
<keyword evidence="6" id="KW-0408">Iron</keyword>
<dbReference type="NCBIfam" id="NF038196">
    <property type="entry name" value="ferrodoxin_EFR1"/>
    <property type="match status" value="1"/>
</dbReference>
<proteinExistence type="predicted"/>
<name>A0A4U8QCG4_9FIRM</name>
<dbReference type="GO" id="GO:0051539">
    <property type="term" value="F:4 iron, 4 sulfur cluster binding"/>
    <property type="evidence" value="ECO:0007669"/>
    <property type="project" value="UniProtKB-KW"/>
</dbReference>
<keyword evidence="10" id="KW-1185">Reference proteome</keyword>
<evidence type="ECO:0000256" key="6">
    <source>
        <dbReference type="ARBA" id="ARBA00023004"/>
    </source>
</evidence>
<dbReference type="Proteomes" id="UP000306509">
    <property type="component" value="Unassembled WGS sequence"/>
</dbReference>
<feature type="domain" description="4Fe-4S ferredoxin-type" evidence="8">
    <location>
        <begin position="215"/>
        <end position="238"/>
    </location>
</feature>
<dbReference type="InterPro" id="IPR017896">
    <property type="entry name" value="4Fe4S_Fe-S-bd"/>
</dbReference>
<dbReference type="PANTHER" id="PTHR24960">
    <property type="entry name" value="PHOTOSYSTEM I IRON-SULFUR CENTER-RELATED"/>
    <property type="match status" value="1"/>
</dbReference>
<dbReference type="PANTHER" id="PTHR24960:SF79">
    <property type="entry name" value="PHOTOSYSTEM I IRON-SULFUR CENTER"/>
    <property type="match status" value="1"/>
</dbReference>
<evidence type="ECO:0000256" key="2">
    <source>
        <dbReference type="ARBA" id="ARBA00003532"/>
    </source>
</evidence>
<dbReference type="Gene3D" id="3.30.70.20">
    <property type="match status" value="1"/>
</dbReference>
<reference evidence="9 10" key="1">
    <citation type="journal article" date="2019" name="Anaerobe">
        <title>Detection of Robinsoniella peoriensis in multiple bone samples of a trauma patient.</title>
        <authorList>
            <person name="Schrottner P."/>
            <person name="Hartwich K."/>
            <person name="Bunk B."/>
            <person name="Schober I."/>
            <person name="Helbig S."/>
            <person name="Rudolph W.W."/>
            <person name="Gunzer F."/>
        </authorList>
    </citation>
    <scope>NUCLEOTIDE SEQUENCE [LARGE SCALE GENOMIC DNA]</scope>
    <source>
        <strain evidence="9 10">DSM 106044</strain>
    </source>
</reference>
<evidence type="ECO:0000256" key="3">
    <source>
        <dbReference type="ARBA" id="ARBA00013529"/>
    </source>
</evidence>
<dbReference type="Pfam" id="PF12724">
    <property type="entry name" value="Flavodoxin_5"/>
    <property type="match status" value="1"/>
</dbReference>
<dbReference type="InterPro" id="IPR017900">
    <property type="entry name" value="4Fe4S_Fe_S_CS"/>
</dbReference>
<dbReference type="STRING" id="180332.GCA_000797495_02380"/>
<dbReference type="SUPFAM" id="SSF52218">
    <property type="entry name" value="Flavoproteins"/>
    <property type="match status" value="1"/>
</dbReference>
<dbReference type="InterPro" id="IPR029039">
    <property type="entry name" value="Flavoprotein-like_sf"/>
</dbReference>
<evidence type="ECO:0000256" key="7">
    <source>
        <dbReference type="ARBA" id="ARBA00023014"/>
    </source>
</evidence>
<keyword evidence="5" id="KW-0479">Metal-binding</keyword>
<comment type="caution">
    <text evidence="9">The sequence shown here is derived from an EMBL/GenBank/DDBJ whole genome shotgun (WGS) entry which is preliminary data.</text>
</comment>